<keyword evidence="3" id="KW-1185">Reference proteome</keyword>
<proteinExistence type="predicted"/>
<organism evidence="2 3">
    <name type="scientific">Gigaspora rosea</name>
    <dbReference type="NCBI Taxonomy" id="44941"/>
    <lineage>
        <taxon>Eukaryota</taxon>
        <taxon>Fungi</taxon>
        <taxon>Fungi incertae sedis</taxon>
        <taxon>Mucoromycota</taxon>
        <taxon>Glomeromycotina</taxon>
        <taxon>Glomeromycetes</taxon>
        <taxon>Diversisporales</taxon>
        <taxon>Gigasporaceae</taxon>
        <taxon>Gigaspora</taxon>
    </lineage>
</organism>
<dbReference type="Proteomes" id="UP000266673">
    <property type="component" value="Unassembled WGS sequence"/>
</dbReference>
<sequence length="56" mass="6738">MHFVYTLWKKFTGQLDSLITSFFLIFTIYLFVLLLPLHVISRSCLKTFISYYIKIN</sequence>
<evidence type="ECO:0000313" key="3">
    <source>
        <dbReference type="Proteomes" id="UP000266673"/>
    </source>
</evidence>
<evidence type="ECO:0000256" key="1">
    <source>
        <dbReference type="SAM" id="Phobius"/>
    </source>
</evidence>
<dbReference type="AlphaFoldDB" id="A0A397VDM0"/>
<keyword evidence="1" id="KW-0812">Transmembrane</keyword>
<accession>A0A397VDM0</accession>
<protein>
    <submittedName>
        <fullName evidence="2">Uncharacterized protein</fullName>
    </submittedName>
</protein>
<gene>
    <name evidence="2" type="ORF">C2G38_1235984</name>
</gene>
<dbReference type="EMBL" id="QKWP01000449">
    <property type="protein sequence ID" value="RIB19858.1"/>
    <property type="molecule type" value="Genomic_DNA"/>
</dbReference>
<keyword evidence="1" id="KW-1133">Transmembrane helix</keyword>
<keyword evidence="1" id="KW-0472">Membrane</keyword>
<feature type="transmembrane region" description="Helical" evidence="1">
    <location>
        <begin position="20"/>
        <end position="40"/>
    </location>
</feature>
<comment type="caution">
    <text evidence="2">The sequence shown here is derived from an EMBL/GenBank/DDBJ whole genome shotgun (WGS) entry which is preliminary data.</text>
</comment>
<name>A0A397VDM0_9GLOM</name>
<evidence type="ECO:0000313" key="2">
    <source>
        <dbReference type="EMBL" id="RIB19858.1"/>
    </source>
</evidence>
<reference evidence="2 3" key="1">
    <citation type="submission" date="2018-06" db="EMBL/GenBank/DDBJ databases">
        <title>Comparative genomics reveals the genomic features of Rhizophagus irregularis, R. cerebriforme, R. diaphanum and Gigaspora rosea, and their symbiotic lifestyle signature.</title>
        <authorList>
            <person name="Morin E."/>
            <person name="San Clemente H."/>
            <person name="Chen E.C.H."/>
            <person name="De La Providencia I."/>
            <person name="Hainaut M."/>
            <person name="Kuo A."/>
            <person name="Kohler A."/>
            <person name="Murat C."/>
            <person name="Tang N."/>
            <person name="Roy S."/>
            <person name="Loubradou J."/>
            <person name="Henrissat B."/>
            <person name="Grigoriev I.V."/>
            <person name="Corradi N."/>
            <person name="Roux C."/>
            <person name="Martin F.M."/>
        </authorList>
    </citation>
    <scope>NUCLEOTIDE SEQUENCE [LARGE SCALE GENOMIC DNA]</scope>
    <source>
        <strain evidence="2 3">DAOM 194757</strain>
    </source>
</reference>